<proteinExistence type="predicted"/>
<dbReference type="KEGG" id="cga:Celgi_0517"/>
<gene>
    <name evidence="1" type="ordered locus">Celgi_0517</name>
</gene>
<evidence type="ECO:0000313" key="1">
    <source>
        <dbReference type="EMBL" id="AEI11039.1"/>
    </source>
</evidence>
<dbReference type="RefSeq" id="WP_013882564.1">
    <property type="nucleotide sequence ID" value="NC_015671.1"/>
</dbReference>
<dbReference type="EMBL" id="CP002665">
    <property type="protein sequence ID" value="AEI11039.1"/>
    <property type="molecule type" value="Genomic_DNA"/>
</dbReference>
<name>F8A624_CELGA</name>
<dbReference type="Proteomes" id="UP000000485">
    <property type="component" value="Chromosome"/>
</dbReference>
<accession>F8A624</accession>
<dbReference type="AlphaFoldDB" id="F8A624"/>
<dbReference type="STRING" id="593907.Celgi_0517"/>
<keyword evidence="2" id="KW-1185">Reference proteome</keyword>
<dbReference type="HOGENOM" id="CLU_1851534_0_0_11"/>
<sequence precursor="true">MSLWVPVVAAFGASLLTTLGALALEAQRQRAASRSAAAHRRRTAYIALIQSAHGTLTLGEVVRSVARAQSGLDNSLAIALRMRRPVDPFEIGWKLAAQLTPLLDAQAEVLSCGTPRASAAAKEVASRAGQSMRSPRLS</sequence>
<protein>
    <submittedName>
        <fullName evidence="1">Uncharacterized protein</fullName>
    </submittedName>
</protein>
<reference evidence="2" key="1">
    <citation type="submission" date="2011-04" db="EMBL/GenBank/DDBJ databases">
        <title>Complete sequence of Cellvibrio gilvus ATCC 13127.</title>
        <authorList>
            <person name="Lucas S."/>
            <person name="Han J."/>
            <person name="Lapidus A."/>
            <person name="Cheng J.-F."/>
            <person name="Goodwin L."/>
            <person name="Pitluck S."/>
            <person name="Peters L."/>
            <person name="Munk A."/>
            <person name="Detter J.C."/>
            <person name="Han C."/>
            <person name="Tapia R."/>
            <person name="Land M."/>
            <person name="Hauser L."/>
            <person name="Kyrpides N."/>
            <person name="Ivanova N."/>
            <person name="Ovchinnikova G."/>
            <person name="Pagani I."/>
            <person name="Mead D."/>
            <person name="Brumm P."/>
            <person name="Woyke T."/>
        </authorList>
    </citation>
    <scope>NUCLEOTIDE SEQUENCE [LARGE SCALE GENOMIC DNA]</scope>
    <source>
        <strain evidence="2">ATCC 13127 / NRRL B-14078</strain>
    </source>
</reference>
<evidence type="ECO:0000313" key="2">
    <source>
        <dbReference type="Proteomes" id="UP000000485"/>
    </source>
</evidence>
<organism evidence="1 2">
    <name type="scientific">Cellulomonas gilvus (strain ATCC 13127 / NRRL B-14078)</name>
    <name type="common">Cellvibrio gilvus</name>
    <dbReference type="NCBI Taxonomy" id="593907"/>
    <lineage>
        <taxon>Bacteria</taxon>
        <taxon>Bacillati</taxon>
        <taxon>Actinomycetota</taxon>
        <taxon>Actinomycetes</taxon>
        <taxon>Micrococcales</taxon>
        <taxon>Cellulomonadaceae</taxon>
        <taxon>Cellulomonas</taxon>
    </lineage>
</organism>